<feature type="region of interest" description="Disordered" evidence="1">
    <location>
        <begin position="243"/>
        <end position="279"/>
    </location>
</feature>
<dbReference type="GO" id="GO:0003723">
    <property type="term" value="F:RNA binding"/>
    <property type="evidence" value="ECO:0007669"/>
    <property type="project" value="InterPro"/>
</dbReference>
<feature type="compositionally biased region" description="Polar residues" evidence="1">
    <location>
        <begin position="43"/>
        <end position="55"/>
    </location>
</feature>
<evidence type="ECO:0000313" key="4">
    <source>
        <dbReference type="Proteomes" id="UP001165289"/>
    </source>
</evidence>
<reference evidence="3 4" key="1">
    <citation type="journal article" date="2023" name="BMC Biol.">
        <title>The compact genome of the sponge Oopsacas minuta (Hexactinellida) is lacking key metazoan core genes.</title>
        <authorList>
            <person name="Santini S."/>
            <person name="Schenkelaars Q."/>
            <person name="Jourda C."/>
            <person name="Duchesne M."/>
            <person name="Belahbib H."/>
            <person name="Rocher C."/>
            <person name="Selva M."/>
            <person name="Riesgo A."/>
            <person name="Vervoort M."/>
            <person name="Leys S.P."/>
            <person name="Kodjabachian L."/>
            <person name="Le Bivic A."/>
            <person name="Borchiellini C."/>
            <person name="Claverie J.M."/>
            <person name="Renard E."/>
        </authorList>
    </citation>
    <scope>NUCLEOTIDE SEQUENCE [LARGE SCALE GENOMIC DNA]</scope>
    <source>
        <strain evidence="3">SPO-2</strain>
    </source>
</reference>
<proteinExistence type="predicted"/>
<evidence type="ECO:0000256" key="1">
    <source>
        <dbReference type="SAM" id="MobiDB-lite"/>
    </source>
</evidence>
<feature type="domain" description="Histone RNA hairpin-binding protein RNA-binding" evidence="2">
    <location>
        <begin position="118"/>
        <end position="184"/>
    </location>
</feature>
<dbReference type="Pfam" id="PF15247">
    <property type="entry name" value="SLBP_RNA_bind"/>
    <property type="match status" value="1"/>
</dbReference>
<feature type="compositionally biased region" description="Polar residues" evidence="1">
    <location>
        <begin position="360"/>
        <end position="378"/>
    </location>
</feature>
<protein>
    <submittedName>
        <fullName evidence="3">Histone RNA hairpin-binding protein-like</fullName>
    </submittedName>
</protein>
<comment type="caution">
    <text evidence="3">The sequence shown here is derived from an EMBL/GenBank/DDBJ whole genome shotgun (WGS) entry which is preliminary data.</text>
</comment>
<dbReference type="AlphaFoldDB" id="A0AAV7K124"/>
<evidence type="ECO:0000259" key="2">
    <source>
        <dbReference type="Pfam" id="PF15247"/>
    </source>
</evidence>
<dbReference type="Gene3D" id="1.10.8.1120">
    <property type="entry name" value="Histone RNA hairpin-binding protein RNA-binding domain"/>
    <property type="match status" value="1"/>
</dbReference>
<organism evidence="3 4">
    <name type="scientific">Oopsacas minuta</name>
    <dbReference type="NCBI Taxonomy" id="111878"/>
    <lineage>
        <taxon>Eukaryota</taxon>
        <taxon>Metazoa</taxon>
        <taxon>Porifera</taxon>
        <taxon>Hexactinellida</taxon>
        <taxon>Hexasterophora</taxon>
        <taxon>Lyssacinosida</taxon>
        <taxon>Leucopsacidae</taxon>
        <taxon>Oopsacas</taxon>
    </lineage>
</organism>
<gene>
    <name evidence="3" type="ORF">LOD99_688</name>
</gene>
<feature type="compositionally biased region" description="Basic and acidic residues" evidence="1">
    <location>
        <begin position="1"/>
        <end position="16"/>
    </location>
</feature>
<feature type="region of interest" description="Disordered" evidence="1">
    <location>
        <begin position="199"/>
        <end position="228"/>
    </location>
</feature>
<dbReference type="InterPro" id="IPR038294">
    <property type="entry name" value="SLBP_RNA_bind_sf"/>
</dbReference>
<feature type="compositionally biased region" description="Basic and acidic residues" evidence="1">
    <location>
        <begin position="59"/>
        <end position="68"/>
    </location>
</feature>
<dbReference type="InterPro" id="IPR029344">
    <property type="entry name" value="SLBP_RNA_bind"/>
</dbReference>
<name>A0AAV7K124_9METZ</name>
<feature type="compositionally biased region" description="Low complexity" evidence="1">
    <location>
        <begin position="17"/>
        <end position="28"/>
    </location>
</feature>
<evidence type="ECO:0000313" key="3">
    <source>
        <dbReference type="EMBL" id="KAI6654289.1"/>
    </source>
</evidence>
<accession>A0AAV7K124</accession>
<dbReference type="Proteomes" id="UP001165289">
    <property type="component" value="Unassembled WGS sequence"/>
</dbReference>
<sequence length="431" mass="51378">MSYRNDGKSYYKKEYYSKNPNNWSNNKSQTDRYHYSKYEQNQRKSYQTKDSYSNHTKSHHSDYKEYKQSFENSKYTTNSRKSAKEPSNSSRKKQSWSIEKDGEKRTERSFLDYIGVETDDKVIAKRQHQIDAAKASLAYARYSMLVAKNQRITDMPQTPNKFMKTDTDSWMETIKKWVKQLRGWQFPGAMSLPSPVWVPDEKREQVSSPTPPLLDYESESSVESRKKYRPKRDIYYEKKIERKRRRSFTPSPTRDRSYADNSHYKYPRTSSDNSKYGPRGYTKKIHYEAFSNSEDFITNSPKVERKVSYVKDYGPRFTHSTREDNYNSKEDLRYKMKYNNSSQNYRSYRNDHERRSYTNISWSPDNSPVRQGHSNTHYSPFGRPRSTDGIPRDRMTSPITPPSLRKEMTPEFDIPGQQWEMENELVLLDDV</sequence>
<feature type="region of interest" description="Disordered" evidence="1">
    <location>
        <begin position="1"/>
        <end position="101"/>
    </location>
</feature>
<feature type="compositionally biased region" description="Polar residues" evidence="1">
    <location>
        <begin position="69"/>
        <end position="89"/>
    </location>
</feature>
<feature type="compositionally biased region" description="Basic and acidic residues" evidence="1">
    <location>
        <begin position="29"/>
        <end position="42"/>
    </location>
</feature>
<dbReference type="EMBL" id="JAKMXF010000222">
    <property type="protein sequence ID" value="KAI6654289.1"/>
    <property type="molecule type" value="Genomic_DNA"/>
</dbReference>
<keyword evidence="4" id="KW-1185">Reference proteome</keyword>
<feature type="region of interest" description="Disordered" evidence="1">
    <location>
        <begin position="360"/>
        <end position="417"/>
    </location>
</feature>